<keyword evidence="3" id="KW-1185">Reference proteome</keyword>
<gene>
    <name evidence="2" type="ORF">C9I99_05595</name>
</gene>
<dbReference type="Gene3D" id="3.40.630.30">
    <property type="match status" value="1"/>
</dbReference>
<dbReference type="SUPFAM" id="SSF55729">
    <property type="entry name" value="Acyl-CoA N-acyltransferases (Nat)"/>
    <property type="match status" value="1"/>
</dbReference>
<proteinExistence type="predicted"/>
<dbReference type="InterPro" id="IPR050276">
    <property type="entry name" value="MshD_Acetyltransferase"/>
</dbReference>
<evidence type="ECO:0000259" key="1">
    <source>
        <dbReference type="PROSITE" id="PS51186"/>
    </source>
</evidence>
<sequence length="147" mass="17264">MDIFLRKATEADIPFLLSLRNKTMRKYLEEAGMPTSIDEYEKRIRYEFRHAQVVELDGQAIGLFKATYNEQLNYWYLVQIQIEPEYQGRQIGSKLIRNLIEQVRITKATVGLSVIETNPAKQLYLRFGFNVMSKSGAEYLMELQPKY</sequence>
<dbReference type="PROSITE" id="PS51186">
    <property type="entry name" value="GNAT"/>
    <property type="match status" value="1"/>
</dbReference>
<dbReference type="OrthoDB" id="5522469at2"/>
<name>A0A2T3J0H5_9GAMM</name>
<comment type="caution">
    <text evidence="2">The sequence shown here is derived from an EMBL/GenBank/DDBJ whole genome shotgun (WGS) entry which is preliminary data.</text>
</comment>
<dbReference type="AlphaFoldDB" id="A0A2T3J0H5"/>
<dbReference type="InterPro" id="IPR016181">
    <property type="entry name" value="Acyl_CoA_acyltransferase"/>
</dbReference>
<dbReference type="GO" id="GO:0016747">
    <property type="term" value="F:acyltransferase activity, transferring groups other than amino-acyl groups"/>
    <property type="evidence" value="ECO:0007669"/>
    <property type="project" value="InterPro"/>
</dbReference>
<dbReference type="Pfam" id="PF00583">
    <property type="entry name" value="Acetyltransf_1"/>
    <property type="match status" value="1"/>
</dbReference>
<evidence type="ECO:0000313" key="3">
    <source>
        <dbReference type="Proteomes" id="UP000241222"/>
    </source>
</evidence>
<accession>A0A2T3J0H5</accession>
<dbReference type="PANTHER" id="PTHR43617">
    <property type="entry name" value="L-AMINO ACID N-ACETYLTRANSFERASE"/>
    <property type="match status" value="1"/>
</dbReference>
<keyword evidence="2" id="KW-0808">Transferase</keyword>
<organism evidence="2 3">
    <name type="scientific">Photobacterium lutimaris</name>
    <dbReference type="NCBI Taxonomy" id="388278"/>
    <lineage>
        <taxon>Bacteria</taxon>
        <taxon>Pseudomonadati</taxon>
        <taxon>Pseudomonadota</taxon>
        <taxon>Gammaproteobacteria</taxon>
        <taxon>Vibrionales</taxon>
        <taxon>Vibrionaceae</taxon>
        <taxon>Photobacterium</taxon>
    </lineage>
</organism>
<dbReference type="RefSeq" id="WP_107347897.1">
    <property type="nucleotide sequence ID" value="NZ_PYMH01000002.1"/>
</dbReference>
<dbReference type="InterPro" id="IPR000182">
    <property type="entry name" value="GNAT_dom"/>
</dbReference>
<reference evidence="2 3" key="1">
    <citation type="submission" date="2018-03" db="EMBL/GenBank/DDBJ databases">
        <title>Whole genome sequencing of Histamine producing bacteria.</title>
        <authorList>
            <person name="Butler K."/>
        </authorList>
    </citation>
    <scope>NUCLEOTIDE SEQUENCE [LARGE SCALE GENOMIC DNA]</scope>
    <source>
        <strain evidence="2 3">JCM 13586</strain>
    </source>
</reference>
<protein>
    <submittedName>
        <fullName evidence="2">N-acetyltransferase</fullName>
    </submittedName>
</protein>
<dbReference type="CDD" id="cd04301">
    <property type="entry name" value="NAT_SF"/>
    <property type="match status" value="1"/>
</dbReference>
<feature type="domain" description="N-acetyltransferase" evidence="1">
    <location>
        <begin position="3"/>
        <end position="146"/>
    </location>
</feature>
<evidence type="ECO:0000313" key="2">
    <source>
        <dbReference type="EMBL" id="PSU34581.1"/>
    </source>
</evidence>
<dbReference type="EMBL" id="PYMH01000002">
    <property type="protein sequence ID" value="PSU34581.1"/>
    <property type="molecule type" value="Genomic_DNA"/>
</dbReference>
<dbReference type="Proteomes" id="UP000241222">
    <property type="component" value="Unassembled WGS sequence"/>
</dbReference>